<gene>
    <name evidence="3" type="ORF">Vretifemale_9033</name>
</gene>
<evidence type="ECO:0000259" key="2">
    <source>
        <dbReference type="Pfam" id="PF12499"/>
    </source>
</evidence>
<feature type="domain" description="Pherophorin" evidence="2">
    <location>
        <begin position="341"/>
        <end position="492"/>
    </location>
</feature>
<dbReference type="AlphaFoldDB" id="A0A8J4CDW8"/>
<feature type="domain" description="Pherophorin" evidence="2">
    <location>
        <begin position="27"/>
        <end position="181"/>
    </location>
</feature>
<keyword evidence="4" id="KW-1185">Reference proteome</keyword>
<evidence type="ECO:0000256" key="1">
    <source>
        <dbReference type="SAM" id="SignalP"/>
    </source>
</evidence>
<dbReference type="Pfam" id="PF12499">
    <property type="entry name" value="DUF3707"/>
    <property type="match status" value="2"/>
</dbReference>
<dbReference type="Proteomes" id="UP000747110">
    <property type="component" value="Unassembled WGS sequence"/>
</dbReference>
<feature type="signal peptide" evidence="1">
    <location>
        <begin position="1"/>
        <end position="21"/>
    </location>
</feature>
<organism evidence="3 4">
    <name type="scientific">Volvox reticuliferus</name>
    <dbReference type="NCBI Taxonomy" id="1737510"/>
    <lineage>
        <taxon>Eukaryota</taxon>
        <taxon>Viridiplantae</taxon>
        <taxon>Chlorophyta</taxon>
        <taxon>core chlorophytes</taxon>
        <taxon>Chlorophyceae</taxon>
        <taxon>CS clade</taxon>
        <taxon>Chlamydomonadales</taxon>
        <taxon>Volvocaceae</taxon>
        <taxon>Volvox</taxon>
    </lineage>
</organism>
<reference evidence="3" key="1">
    <citation type="journal article" date="2021" name="Proc. Natl. Acad. Sci. U.S.A.">
        <title>Three genomes in the algal genus Volvox reveal the fate of a haploid sex-determining region after a transition to homothallism.</title>
        <authorList>
            <person name="Yamamoto K."/>
            <person name="Hamaji T."/>
            <person name="Kawai-Toyooka H."/>
            <person name="Matsuzaki R."/>
            <person name="Takahashi F."/>
            <person name="Nishimura Y."/>
            <person name="Kawachi M."/>
            <person name="Noguchi H."/>
            <person name="Minakuchi Y."/>
            <person name="Umen J.G."/>
            <person name="Toyoda A."/>
            <person name="Nozaki H."/>
        </authorList>
    </citation>
    <scope>NUCLEOTIDE SEQUENCE</scope>
    <source>
        <strain evidence="3">NIES-3786</strain>
    </source>
</reference>
<comment type="caution">
    <text evidence="3">The sequence shown here is derived from an EMBL/GenBank/DDBJ whole genome shotgun (WGS) entry which is preliminary data.</text>
</comment>
<protein>
    <recommendedName>
        <fullName evidence="2">Pherophorin domain-containing protein</fullName>
    </recommendedName>
</protein>
<sequence>MMKGGTLAMAVLAVAVVLTQAVTIKKFPYLPCAKKPTAYSVLPTVRNPDPKTFCFTIQVTATENCTSYCCGADLRKILIDVNPECAVQNPNIHVTLNDGPIKAGPAFEPGPNGPNNSVVLRLTQLGLNITTAHGAEVCISLARNSQGAGCRTMQEFCKPPAGEADGTCAVAMLDSQYDCCPIAKASSYVMPPPPPPESPPVLPAPEPCPVCVTLNRIEYFPLYPISFTAQQCQAWADMVVSNITAFAGLVDATLLNLPPAVKCEDDMLQACVKFASAEEGYKLEEYMEPLVQLWYSSFVNPCKAYWRGWYGASVTVNDGVDGSGCLQHYTSLVCDPAPIDFPKCKCDTGMVTPFFAAPILEKRPFEGSRTNDTLYCFTVFVSTPFDPDSPCGRTTNLLKAEIYADDAQRRKVKNILVRPNGANSSRLMSTSWASPGEQTLKVTPLNWNREQAHGASICLVVDNAADIGSFCNAPGSDTCTIIFFDDTKDCCPKFDASV</sequence>
<proteinExistence type="predicted"/>
<keyword evidence="1" id="KW-0732">Signal</keyword>
<accession>A0A8J4CDW8</accession>
<feature type="chain" id="PRO_5035166820" description="Pherophorin domain-containing protein" evidence="1">
    <location>
        <begin position="22"/>
        <end position="498"/>
    </location>
</feature>
<evidence type="ECO:0000313" key="3">
    <source>
        <dbReference type="EMBL" id="GIL79864.1"/>
    </source>
</evidence>
<dbReference type="EMBL" id="BNCP01000016">
    <property type="protein sequence ID" value="GIL79864.1"/>
    <property type="molecule type" value="Genomic_DNA"/>
</dbReference>
<dbReference type="InterPro" id="IPR024616">
    <property type="entry name" value="Pherophorin"/>
</dbReference>
<name>A0A8J4CDW8_9CHLO</name>
<evidence type="ECO:0000313" key="4">
    <source>
        <dbReference type="Proteomes" id="UP000747110"/>
    </source>
</evidence>
<dbReference type="OrthoDB" id="524902at2759"/>